<comment type="caution">
    <text evidence="1">The sequence shown here is derived from an EMBL/GenBank/DDBJ whole genome shotgun (WGS) entry which is preliminary data.</text>
</comment>
<organism evidence="1 2">
    <name type="scientific">Puccinia sorghi</name>
    <dbReference type="NCBI Taxonomy" id="27349"/>
    <lineage>
        <taxon>Eukaryota</taxon>
        <taxon>Fungi</taxon>
        <taxon>Dikarya</taxon>
        <taxon>Basidiomycota</taxon>
        <taxon>Pucciniomycotina</taxon>
        <taxon>Pucciniomycetes</taxon>
        <taxon>Pucciniales</taxon>
        <taxon>Pucciniaceae</taxon>
        <taxon>Puccinia</taxon>
    </lineage>
</organism>
<dbReference type="AlphaFoldDB" id="A0A0L6UC08"/>
<protein>
    <submittedName>
        <fullName evidence="1">Uncharacterized protein</fullName>
    </submittedName>
</protein>
<dbReference type="EMBL" id="LAVV01013272">
    <property type="protein sequence ID" value="KNZ45787.1"/>
    <property type="molecule type" value="Genomic_DNA"/>
</dbReference>
<dbReference type="Proteomes" id="UP000037035">
    <property type="component" value="Unassembled WGS sequence"/>
</dbReference>
<keyword evidence="2" id="KW-1185">Reference proteome</keyword>
<gene>
    <name evidence="1" type="ORF">VP01_77g1</name>
</gene>
<dbReference type="OrthoDB" id="2514750at2759"/>
<reference evidence="1 2" key="1">
    <citation type="submission" date="2015-08" db="EMBL/GenBank/DDBJ databases">
        <title>Next Generation Sequencing and Analysis of the Genome of Puccinia sorghi L Schw, the Causal Agent of Maize Common Rust.</title>
        <authorList>
            <person name="Rochi L."/>
            <person name="Burguener G."/>
            <person name="Darino M."/>
            <person name="Turjanski A."/>
            <person name="Kreff E."/>
            <person name="Dieguez M.J."/>
            <person name="Sacco F."/>
        </authorList>
    </citation>
    <scope>NUCLEOTIDE SEQUENCE [LARGE SCALE GENOMIC DNA]</scope>
    <source>
        <strain evidence="1 2">RO10H11247</strain>
    </source>
</reference>
<proteinExistence type="predicted"/>
<evidence type="ECO:0000313" key="1">
    <source>
        <dbReference type="EMBL" id="KNZ45787.1"/>
    </source>
</evidence>
<name>A0A0L6UC08_9BASI</name>
<sequence>MNTSYLMQCTHILFALQINGAQINQFQRNYQKYNETIGKLFEGRLLEKPQLHSMVQEADKDSLTEDSSRKIHRDACPVPLNGPGVLPGWAKAIWSIQRDGFRIKKKKFTKLWGCQSEPEDYLWNVPATVPACGPCGRVKRTNVPTARLHYYLHLYHAVVGQVMYEEAMVVSPSEIQCLATYWLLPSETFGITIIR</sequence>
<dbReference type="VEuPathDB" id="FungiDB:VP01_77g1"/>
<accession>A0A0L6UC08</accession>
<evidence type="ECO:0000313" key="2">
    <source>
        <dbReference type="Proteomes" id="UP000037035"/>
    </source>
</evidence>